<dbReference type="Proteomes" id="UP000220246">
    <property type="component" value="Unassembled WGS sequence"/>
</dbReference>
<protein>
    <submittedName>
        <fullName evidence="1">Uncharacterized protein</fullName>
    </submittedName>
</protein>
<dbReference type="EMBL" id="PDEA01000001">
    <property type="protein sequence ID" value="PEH91115.1"/>
    <property type="molecule type" value="Genomic_DNA"/>
</dbReference>
<dbReference type="STRING" id="1219032.GCA_001515545_00411"/>
<evidence type="ECO:0000313" key="1">
    <source>
        <dbReference type="EMBL" id="PEH91115.1"/>
    </source>
</evidence>
<dbReference type="AlphaFoldDB" id="A0A2A7V0I8"/>
<gene>
    <name evidence="1" type="ORF">CRM82_15260</name>
</gene>
<dbReference type="RefSeq" id="WP_066533348.1">
    <property type="nucleotide sequence ID" value="NZ_DALZSI010000016.1"/>
</dbReference>
<sequence length="72" mass="8071">MLHKKTKEQIGHYLVTPFPIATEGGGFVGAVSIRRGKYDRVFRFIPQFATESLASSYALSEGRSMVQSHRLN</sequence>
<dbReference type="GeneID" id="80801982"/>
<keyword evidence="2" id="KW-1185">Reference proteome</keyword>
<dbReference type="OrthoDB" id="8689649at2"/>
<name>A0A2A7V0I8_COMTR</name>
<proteinExistence type="predicted"/>
<accession>A0A2A7V0I8</accession>
<organism evidence="1 2">
    <name type="scientific">Comamonas terrigena</name>
    <dbReference type="NCBI Taxonomy" id="32013"/>
    <lineage>
        <taxon>Bacteria</taxon>
        <taxon>Pseudomonadati</taxon>
        <taxon>Pseudomonadota</taxon>
        <taxon>Betaproteobacteria</taxon>
        <taxon>Burkholderiales</taxon>
        <taxon>Comamonadaceae</taxon>
        <taxon>Comamonas</taxon>
    </lineage>
</organism>
<comment type="caution">
    <text evidence="1">The sequence shown here is derived from an EMBL/GenBank/DDBJ whole genome shotgun (WGS) entry which is preliminary data.</text>
</comment>
<evidence type="ECO:0000313" key="2">
    <source>
        <dbReference type="Proteomes" id="UP000220246"/>
    </source>
</evidence>
<reference evidence="2" key="1">
    <citation type="submission" date="2017-09" db="EMBL/GenBank/DDBJ databases">
        <title>FDA dAtabase for Regulatory Grade micrObial Sequences (FDA-ARGOS): Supporting development and validation of Infectious Disease Dx tests.</title>
        <authorList>
            <person name="Minogue T."/>
            <person name="Wolcott M."/>
            <person name="Wasieloski L."/>
            <person name="Aguilar W."/>
            <person name="Moore D."/>
            <person name="Tallon L."/>
            <person name="Sadzewicz L."/>
            <person name="Ott S."/>
            <person name="Zhao X."/>
            <person name="Nagaraj S."/>
            <person name="Vavikolanu K."/>
            <person name="Aluvathingal J."/>
            <person name="Nadendla S."/>
            <person name="Sichtig H."/>
        </authorList>
    </citation>
    <scope>NUCLEOTIDE SEQUENCE [LARGE SCALE GENOMIC DNA]</scope>
    <source>
        <strain evidence="2">FDAARGOS_394</strain>
    </source>
</reference>